<keyword evidence="2" id="KW-1185">Reference proteome</keyword>
<dbReference type="OrthoDB" id="9806511at2"/>
<organism evidence="1 2">
    <name type="scientific">Methylobacillus rhizosphaerae</name>
    <dbReference type="NCBI Taxonomy" id="551994"/>
    <lineage>
        <taxon>Bacteria</taxon>
        <taxon>Pseudomonadati</taxon>
        <taxon>Pseudomonadota</taxon>
        <taxon>Betaproteobacteria</taxon>
        <taxon>Nitrosomonadales</taxon>
        <taxon>Methylophilaceae</taxon>
        <taxon>Methylobacillus</taxon>
    </lineage>
</organism>
<dbReference type="Gene3D" id="3.30.310.50">
    <property type="entry name" value="Alpha-D-phosphohexomutase, C-terminal domain"/>
    <property type="match status" value="1"/>
</dbReference>
<protein>
    <recommendedName>
        <fullName evidence="3">2,4-dihydroxyhept-2-ene-1,7-dioic acid aldolase</fullName>
    </recommendedName>
</protein>
<dbReference type="Proteomes" id="UP000198305">
    <property type="component" value="Unassembled WGS sequence"/>
</dbReference>
<dbReference type="RefSeq" id="WP_089375038.1">
    <property type="nucleotide sequence ID" value="NZ_FZOA01000003.1"/>
</dbReference>
<dbReference type="EMBL" id="FZOA01000003">
    <property type="protein sequence ID" value="SNR75734.1"/>
    <property type="molecule type" value="Genomic_DNA"/>
</dbReference>
<evidence type="ECO:0000313" key="1">
    <source>
        <dbReference type="EMBL" id="SNR75734.1"/>
    </source>
</evidence>
<dbReference type="Pfam" id="PF09981">
    <property type="entry name" value="DUF2218"/>
    <property type="match status" value="1"/>
</dbReference>
<sequence length="99" mass="11457">MHYLKGSLPTHEPSRYLMGLCSHFRRKIEVEYDENRGLARFPWGNCTLQVANGALDLECEAATPEQLGRVQYVLDEHIALFSRRAPMTVVWQKPKIRQS</sequence>
<proteinExistence type="predicted"/>
<gene>
    <name evidence="1" type="ORF">SAMN05192560_0912</name>
</gene>
<name>A0A238YYI0_9PROT</name>
<evidence type="ECO:0000313" key="2">
    <source>
        <dbReference type="Proteomes" id="UP000198305"/>
    </source>
</evidence>
<dbReference type="InterPro" id="IPR014543">
    <property type="entry name" value="UCP028291"/>
</dbReference>
<dbReference type="AlphaFoldDB" id="A0A238YYI0"/>
<accession>A0A238YYI0</accession>
<evidence type="ECO:0008006" key="3">
    <source>
        <dbReference type="Google" id="ProtNLM"/>
    </source>
</evidence>
<reference evidence="2" key="1">
    <citation type="submission" date="2017-06" db="EMBL/GenBank/DDBJ databases">
        <authorList>
            <person name="Varghese N."/>
            <person name="Submissions S."/>
        </authorList>
    </citation>
    <scope>NUCLEOTIDE SEQUENCE [LARGE SCALE GENOMIC DNA]</scope>
    <source>
        <strain evidence="2">Ca-68</strain>
    </source>
</reference>